<evidence type="ECO:0000313" key="1">
    <source>
        <dbReference type="EMBL" id="CAG8778085.1"/>
    </source>
</evidence>
<organism evidence="1 2">
    <name type="scientific">Acaulospora morrowiae</name>
    <dbReference type="NCBI Taxonomy" id="94023"/>
    <lineage>
        <taxon>Eukaryota</taxon>
        <taxon>Fungi</taxon>
        <taxon>Fungi incertae sedis</taxon>
        <taxon>Mucoromycota</taxon>
        <taxon>Glomeromycotina</taxon>
        <taxon>Glomeromycetes</taxon>
        <taxon>Diversisporales</taxon>
        <taxon>Acaulosporaceae</taxon>
        <taxon>Acaulospora</taxon>
    </lineage>
</organism>
<keyword evidence="2" id="KW-1185">Reference proteome</keyword>
<reference evidence="1" key="1">
    <citation type="submission" date="2021-06" db="EMBL/GenBank/DDBJ databases">
        <authorList>
            <person name="Kallberg Y."/>
            <person name="Tangrot J."/>
            <person name="Rosling A."/>
        </authorList>
    </citation>
    <scope>NUCLEOTIDE SEQUENCE</scope>
    <source>
        <strain evidence="1">CL551</strain>
    </source>
</reference>
<dbReference type="AlphaFoldDB" id="A0A9N9JFG3"/>
<name>A0A9N9JFG3_9GLOM</name>
<gene>
    <name evidence="1" type="ORF">AMORRO_LOCUS17082</name>
</gene>
<feature type="non-terminal residue" evidence="1">
    <location>
        <position position="1"/>
    </location>
</feature>
<dbReference type="Proteomes" id="UP000789342">
    <property type="component" value="Unassembled WGS sequence"/>
</dbReference>
<dbReference type="OrthoDB" id="2400221at2759"/>
<comment type="caution">
    <text evidence="1">The sequence shown here is derived from an EMBL/GenBank/DDBJ whole genome shotgun (WGS) entry which is preliminary data.</text>
</comment>
<feature type="non-terminal residue" evidence="1">
    <location>
        <position position="291"/>
    </location>
</feature>
<accession>A0A9N9JFG3</accession>
<protein>
    <submittedName>
        <fullName evidence="1">3965_t:CDS:1</fullName>
    </submittedName>
</protein>
<dbReference type="EMBL" id="CAJVPV010050630">
    <property type="protein sequence ID" value="CAG8778085.1"/>
    <property type="molecule type" value="Genomic_DNA"/>
</dbReference>
<proteinExistence type="predicted"/>
<sequence>KLYQEDLSVLEDDEDNYDEAEELETDILEICIERFTENVCSVIPLLKSPRLFEEPELYFVDFVTSALPKFGKCNKDGELLRWIVLYHLGQQIPNPVRLHVFWWEKSETVLAKLQVMEMCPEVIKSITSLKNEEIMSLDLEACLLEGVVNVFMNRIDSMNNVMGAEQMLHAWQRDVANILSLATKLSNNVTGNQSLQRLRIYNDLSKSLKLQDLLEIRKVEVTEINEEMLSRQFIDNVFKKLAGYDKNELSLSSQRSFINRCLNTLSMDSPIRPFLYTKIFSTDPLPLSFPI</sequence>
<evidence type="ECO:0000313" key="2">
    <source>
        <dbReference type="Proteomes" id="UP000789342"/>
    </source>
</evidence>